<dbReference type="EMBL" id="BMAO01028058">
    <property type="protein sequence ID" value="GFR21731.1"/>
    <property type="molecule type" value="Genomic_DNA"/>
</dbReference>
<gene>
    <name evidence="1" type="ORF">TNCT_135961</name>
</gene>
<proteinExistence type="predicted"/>
<evidence type="ECO:0000313" key="2">
    <source>
        <dbReference type="Proteomes" id="UP000887116"/>
    </source>
</evidence>
<sequence>MVRGASCLRIVSPNKNSFDFSGCVQHVQDIHSGNQLVCCHLFTKYQFVLGCVVSLCAGTLDLLVTAAYLGHRCVSAGFSEIGAGTLLTSSCTISSSNQEWR</sequence>
<protein>
    <submittedName>
        <fullName evidence="1">Uncharacterized protein</fullName>
    </submittedName>
</protein>
<dbReference type="Proteomes" id="UP000887116">
    <property type="component" value="Unassembled WGS sequence"/>
</dbReference>
<name>A0A8X6LSW1_TRICU</name>
<dbReference type="AlphaFoldDB" id="A0A8X6LSW1"/>
<accession>A0A8X6LSW1</accession>
<comment type="caution">
    <text evidence="1">The sequence shown here is derived from an EMBL/GenBank/DDBJ whole genome shotgun (WGS) entry which is preliminary data.</text>
</comment>
<evidence type="ECO:0000313" key="1">
    <source>
        <dbReference type="EMBL" id="GFR21731.1"/>
    </source>
</evidence>
<reference evidence="1" key="1">
    <citation type="submission" date="2020-07" db="EMBL/GenBank/DDBJ databases">
        <title>Multicomponent nature underlies the extraordinary mechanical properties of spider dragline silk.</title>
        <authorList>
            <person name="Kono N."/>
            <person name="Nakamura H."/>
            <person name="Mori M."/>
            <person name="Yoshida Y."/>
            <person name="Ohtoshi R."/>
            <person name="Malay A.D."/>
            <person name="Moran D.A.P."/>
            <person name="Tomita M."/>
            <person name="Numata K."/>
            <person name="Arakawa K."/>
        </authorList>
    </citation>
    <scope>NUCLEOTIDE SEQUENCE</scope>
</reference>
<organism evidence="1 2">
    <name type="scientific">Trichonephila clavata</name>
    <name type="common">Joro spider</name>
    <name type="synonym">Nephila clavata</name>
    <dbReference type="NCBI Taxonomy" id="2740835"/>
    <lineage>
        <taxon>Eukaryota</taxon>
        <taxon>Metazoa</taxon>
        <taxon>Ecdysozoa</taxon>
        <taxon>Arthropoda</taxon>
        <taxon>Chelicerata</taxon>
        <taxon>Arachnida</taxon>
        <taxon>Araneae</taxon>
        <taxon>Araneomorphae</taxon>
        <taxon>Entelegynae</taxon>
        <taxon>Araneoidea</taxon>
        <taxon>Nephilidae</taxon>
        <taxon>Trichonephila</taxon>
    </lineage>
</organism>
<keyword evidence="2" id="KW-1185">Reference proteome</keyword>